<feature type="non-terminal residue" evidence="1">
    <location>
        <position position="212"/>
    </location>
</feature>
<reference evidence="2" key="1">
    <citation type="submission" date="2016-11" db="EMBL/GenBank/DDBJ databases">
        <authorList>
            <person name="Varghese N."/>
            <person name="Submissions S."/>
        </authorList>
    </citation>
    <scope>NUCLEOTIDE SEQUENCE [LARGE SCALE GENOMIC DNA]</scope>
    <source>
        <strain evidence="2">DSM 3071</strain>
    </source>
</reference>
<evidence type="ECO:0008006" key="3">
    <source>
        <dbReference type="Google" id="ProtNLM"/>
    </source>
</evidence>
<proteinExistence type="predicted"/>
<protein>
    <recommendedName>
        <fullName evidence="3">Homeodomain-like domain-containing protein</fullName>
    </recommendedName>
</protein>
<dbReference type="EMBL" id="FQXK01000083">
    <property type="protein sequence ID" value="SHJ14711.1"/>
    <property type="molecule type" value="Genomic_DNA"/>
</dbReference>
<accession>A0A1M6GXQ8</accession>
<keyword evidence="2" id="KW-1185">Reference proteome</keyword>
<dbReference type="Proteomes" id="UP000184278">
    <property type="component" value="Unassembled WGS sequence"/>
</dbReference>
<evidence type="ECO:0000313" key="2">
    <source>
        <dbReference type="Proteomes" id="UP000184278"/>
    </source>
</evidence>
<organism evidence="1 2">
    <name type="scientific">Butyrivibrio fibrisolvens DSM 3071</name>
    <dbReference type="NCBI Taxonomy" id="1121131"/>
    <lineage>
        <taxon>Bacteria</taxon>
        <taxon>Bacillati</taxon>
        <taxon>Bacillota</taxon>
        <taxon>Clostridia</taxon>
        <taxon>Lachnospirales</taxon>
        <taxon>Lachnospiraceae</taxon>
        <taxon>Butyrivibrio</taxon>
    </lineage>
</organism>
<dbReference type="STRING" id="1121131.SAMN02745229_04149"/>
<name>A0A1M6GXQ8_BUTFI</name>
<gene>
    <name evidence="1" type="ORF">SAMN02745229_04149</name>
</gene>
<dbReference type="AlphaFoldDB" id="A0A1M6GXQ8"/>
<sequence>MENNENIKWQEREALERFRLISPLLDPEMDNAKKIQMRNKIAVQNDISPRTLYRYESSFRDNEFEGLKPVPRSGVHSHKLPENFDNLVKEAIQLRLEVPGRSVDQIITILEIEGKVPIGVLKRSTLQRHMYKQGFGTKHLKVYSDARESSSKRFCKPHRMMLVQGDIKYGPMLQIGGKKVQTYLSSAIDDHSRMILSSQFYDNQEETIVEDT</sequence>
<evidence type="ECO:0000313" key="1">
    <source>
        <dbReference type="EMBL" id="SHJ14711.1"/>
    </source>
</evidence>